<dbReference type="EMBL" id="JAUYZK010000002">
    <property type="protein sequence ID" value="MDP2538617.1"/>
    <property type="molecule type" value="Genomic_DNA"/>
</dbReference>
<keyword evidence="11" id="KW-1185">Reference proteome</keyword>
<evidence type="ECO:0000256" key="2">
    <source>
        <dbReference type="ARBA" id="ARBA00022448"/>
    </source>
</evidence>
<dbReference type="NCBIfam" id="NF006291">
    <property type="entry name" value="PRK08474.1"/>
    <property type="match status" value="1"/>
</dbReference>
<protein>
    <recommendedName>
        <fullName evidence="7">ATP synthase subunit delta</fullName>
    </recommendedName>
    <alternativeName>
        <fullName evidence="7">ATP synthase F(1) sector subunit delta</fullName>
    </alternativeName>
    <alternativeName>
        <fullName evidence="7">F-type ATPase subunit delta</fullName>
        <shortName evidence="7">F-ATPase subunit delta</shortName>
    </alternativeName>
</protein>
<evidence type="ECO:0000313" key="11">
    <source>
        <dbReference type="Proteomes" id="UP001240777"/>
    </source>
</evidence>
<dbReference type="AlphaFoldDB" id="A0AA90PR53"/>
<dbReference type="SUPFAM" id="SSF47928">
    <property type="entry name" value="N-terminal domain of the delta subunit of the F1F0-ATP synthase"/>
    <property type="match status" value="1"/>
</dbReference>
<dbReference type="RefSeq" id="WP_305516589.1">
    <property type="nucleotide sequence ID" value="NZ_JAUPEV010000002.1"/>
</dbReference>
<organism evidence="9 10">
    <name type="scientific">Helicobacter cappadocius</name>
    <dbReference type="NCBI Taxonomy" id="3063998"/>
    <lineage>
        <taxon>Bacteria</taxon>
        <taxon>Pseudomonadati</taxon>
        <taxon>Campylobacterota</taxon>
        <taxon>Epsilonproteobacteria</taxon>
        <taxon>Campylobacterales</taxon>
        <taxon>Helicobacteraceae</taxon>
        <taxon>Helicobacter</taxon>
    </lineage>
</organism>
<dbReference type="Pfam" id="PF00213">
    <property type="entry name" value="OSCP"/>
    <property type="match status" value="1"/>
</dbReference>
<comment type="caution">
    <text evidence="9">The sequence shown here is derived from an EMBL/GenBank/DDBJ whole genome shotgun (WGS) entry which is preliminary data.</text>
</comment>
<dbReference type="InterPro" id="IPR000711">
    <property type="entry name" value="ATPase_OSCP/dsu"/>
</dbReference>
<dbReference type="GO" id="GO:0045259">
    <property type="term" value="C:proton-transporting ATP synthase complex"/>
    <property type="evidence" value="ECO:0007669"/>
    <property type="project" value="UniProtKB-KW"/>
</dbReference>
<dbReference type="HAMAP" id="MF_01416">
    <property type="entry name" value="ATP_synth_delta_bact"/>
    <property type="match status" value="1"/>
</dbReference>
<evidence type="ECO:0000256" key="1">
    <source>
        <dbReference type="ARBA" id="ARBA00004370"/>
    </source>
</evidence>
<gene>
    <name evidence="7" type="primary">atpH</name>
    <name evidence="8" type="ORF">Q5I04_02290</name>
    <name evidence="9" type="ORF">Q5I06_02295</name>
</gene>
<reference evidence="8" key="2">
    <citation type="submission" date="2023-07" db="EMBL/GenBank/DDBJ databases">
        <authorList>
            <person name="Aydin F."/>
            <person name="Tarhane S."/>
            <person name="Saticioglu I.B."/>
            <person name="Karakaya E."/>
            <person name="Abay S."/>
            <person name="Guran O."/>
            <person name="Bozkurt E."/>
            <person name="Uzum N."/>
            <person name="Olgun K."/>
            <person name="Jablonski D."/>
        </authorList>
    </citation>
    <scope>NUCLEOTIDE SEQUENCE</scope>
    <source>
        <strain evidence="8">Faydin-H75</strain>
    </source>
</reference>
<comment type="subcellular location">
    <subcellularLocation>
        <location evidence="7">Cell membrane</location>
        <topology evidence="7">Peripheral membrane protein</topology>
    </subcellularLocation>
    <subcellularLocation>
        <location evidence="1">Membrane</location>
    </subcellularLocation>
</comment>
<dbReference type="GO" id="GO:0005886">
    <property type="term" value="C:plasma membrane"/>
    <property type="evidence" value="ECO:0007669"/>
    <property type="project" value="UniProtKB-SubCell"/>
</dbReference>
<evidence type="ECO:0000313" key="10">
    <source>
        <dbReference type="Proteomes" id="UP001177258"/>
    </source>
</evidence>
<evidence type="ECO:0000256" key="4">
    <source>
        <dbReference type="ARBA" id="ARBA00023065"/>
    </source>
</evidence>
<dbReference type="GO" id="GO:0046933">
    <property type="term" value="F:proton-transporting ATP synthase activity, rotational mechanism"/>
    <property type="evidence" value="ECO:0007669"/>
    <property type="project" value="UniProtKB-UniRule"/>
</dbReference>
<evidence type="ECO:0000256" key="7">
    <source>
        <dbReference type="HAMAP-Rule" id="MF_01416"/>
    </source>
</evidence>
<evidence type="ECO:0000256" key="3">
    <source>
        <dbReference type="ARBA" id="ARBA00022781"/>
    </source>
</evidence>
<dbReference type="EMBL" id="JAUPEV010000002">
    <property type="protein sequence ID" value="MDO7252749.1"/>
    <property type="molecule type" value="Genomic_DNA"/>
</dbReference>
<reference evidence="9 11" key="1">
    <citation type="submission" date="2023-07" db="EMBL/GenBank/DDBJ databases">
        <title>Unpublished Manusciprt.</title>
        <authorList>
            <person name="Aydin F."/>
            <person name="Tarhane S."/>
            <person name="Saticioglu I.B."/>
            <person name="Karakaya E."/>
            <person name="Abay S."/>
            <person name="Guran O."/>
            <person name="Bozkurt E."/>
            <person name="Uzum N."/>
            <person name="Olgun K."/>
            <person name="Jablonski D."/>
        </authorList>
    </citation>
    <scope>NUCLEOTIDE SEQUENCE</scope>
    <source>
        <strain evidence="11">faydin-H75</strain>
        <strain evidence="9">Faydin-H76</strain>
    </source>
</reference>
<comment type="function">
    <text evidence="7">F(1)F(0) ATP synthase produces ATP from ADP in the presence of a proton or sodium gradient. F-type ATPases consist of two structural domains, F(1) containing the extramembraneous catalytic core and F(0) containing the membrane proton channel, linked together by a central stalk and a peripheral stalk. During catalysis, ATP synthesis in the catalytic domain of F(1) is coupled via a rotary mechanism of the central stalk subunits to proton translocation.</text>
</comment>
<accession>A0AA90PR53</accession>
<sequence length="179" mass="21019">MVEIIAKKYAKAVVQSIGFADLDSFLQNLKTITQAFASDKFVDIIDSPHISKTKKQDFLLDFIDKKYSKFNEMKNFIKILVQSNRIDLIPYICDMLKTYLDEQNNFYTGILYTDKQIKPEDIEHIRKNLSKRLDIDFNIEQVVTSIEGIKLVIEDLDIEISFSKEYFLRELRSYILKAI</sequence>
<comment type="similarity">
    <text evidence="7">Belongs to the ATPase delta chain family.</text>
</comment>
<keyword evidence="7" id="KW-0139">CF(1)</keyword>
<evidence type="ECO:0000313" key="9">
    <source>
        <dbReference type="EMBL" id="MDP2538617.1"/>
    </source>
</evidence>
<keyword evidence="4 7" id="KW-0406">Ion transport</keyword>
<name>A0AA90PR53_9HELI</name>
<comment type="function">
    <text evidence="7">This protein is part of the stalk that links CF(0) to CF(1). It either transmits conformational changes from CF(0) to CF(1) or is implicated in proton conduction.</text>
</comment>
<keyword evidence="5 7" id="KW-0472">Membrane</keyword>
<proteinExistence type="inferred from homology"/>
<evidence type="ECO:0000256" key="6">
    <source>
        <dbReference type="ARBA" id="ARBA00023310"/>
    </source>
</evidence>
<keyword evidence="2 7" id="KW-0813">Transport</keyword>
<keyword evidence="3 7" id="KW-0375">Hydrogen ion transport</keyword>
<keyword evidence="6 7" id="KW-0066">ATP synthesis</keyword>
<dbReference type="InterPro" id="IPR026015">
    <property type="entry name" value="ATP_synth_OSCP/delta_N_sf"/>
</dbReference>
<dbReference type="Gene3D" id="1.10.520.20">
    <property type="entry name" value="N-terminal domain of the delta subunit of the F1F0-ATP synthase"/>
    <property type="match status" value="1"/>
</dbReference>
<keyword evidence="7" id="KW-1003">Cell membrane</keyword>
<evidence type="ECO:0000256" key="5">
    <source>
        <dbReference type="ARBA" id="ARBA00023136"/>
    </source>
</evidence>
<dbReference type="Proteomes" id="UP001240777">
    <property type="component" value="Unassembled WGS sequence"/>
</dbReference>
<evidence type="ECO:0000313" key="8">
    <source>
        <dbReference type="EMBL" id="MDO7252749.1"/>
    </source>
</evidence>
<reference evidence="8 10" key="3">
    <citation type="journal article" date="2024" name="Syst. Appl. Microbiol.">
        <title>Helicobacter cappadocius sp. nov., from lizards: The first psychrotrophic Helicobacter species.</title>
        <authorList>
            <person name="Aydin F."/>
            <person name="Tarhane S."/>
            <person name="Karakaya E."/>
            <person name="Abay S."/>
            <person name="Kayman T."/>
            <person name="Guran O."/>
            <person name="Bozkurt E."/>
            <person name="Uzum N."/>
            <person name="Avci A."/>
            <person name="Olgun K."/>
            <person name="Jablonski D."/>
            <person name="Guran C."/>
            <person name="Burcin Saticioglu I."/>
        </authorList>
    </citation>
    <scope>NUCLEOTIDE SEQUENCE [LARGE SCALE GENOMIC DNA]</scope>
    <source>
        <strain evidence="8">Faydin-H75</strain>
        <strain evidence="10">faydin-H76</strain>
    </source>
</reference>
<dbReference type="Proteomes" id="UP001177258">
    <property type="component" value="Unassembled WGS sequence"/>
</dbReference>